<keyword evidence="1" id="KW-1133">Transmembrane helix</keyword>
<accession>A0A7J7JYC2</accession>
<sequence>MVLYAYTKQAQHSSQVDTTEKILNFTKQYRAKIRSASFCQHLKSLNNTSTLSLNNTSTSKVLFNTSTLKVLFYTVICFIVWYTFSITFHIYTHLCITLNNYFRIHCKFIFINCGMT</sequence>
<feature type="transmembrane region" description="Helical" evidence="1">
    <location>
        <begin position="70"/>
        <end position="91"/>
    </location>
</feature>
<evidence type="ECO:0000313" key="3">
    <source>
        <dbReference type="Proteomes" id="UP000593567"/>
    </source>
</evidence>
<organism evidence="2 3">
    <name type="scientific">Bugula neritina</name>
    <name type="common">Brown bryozoan</name>
    <name type="synonym">Sertularia neritina</name>
    <dbReference type="NCBI Taxonomy" id="10212"/>
    <lineage>
        <taxon>Eukaryota</taxon>
        <taxon>Metazoa</taxon>
        <taxon>Spiralia</taxon>
        <taxon>Lophotrochozoa</taxon>
        <taxon>Bryozoa</taxon>
        <taxon>Gymnolaemata</taxon>
        <taxon>Cheilostomatida</taxon>
        <taxon>Flustrina</taxon>
        <taxon>Buguloidea</taxon>
        <taxon>Bugulidae</taxon>
        <taxon>Bugula</taxon>
    </lineage>
</organism>
<name>A0A7J7JYC2_BUGNE</name>
<proteinExistence type="predicted"/>
<evidence type="ECO:0000256" key="1">
    <source>
        <dbReference type="SAM" id="Phobius"/>
    </source>
</evidence>
<dbReference type="EMBL" id="VXIV02001606">
    <property type="protein sequence ID" value="KAF6031409.1"/>
    <property type="molecule type" value="Genomic_DNA"/>
</dbReference>
<protein>
    <submittedName>
        <fullName evidence="2">Uncharacterized protein</fullName>
    </submittedName>
</protein>
<keyword evidence="1" id="KW-0472">Membrane</keyword>
<evidence type="ECO:0000313" key="2">
    <source>
        <dbReference type="EMBL" id="KAF6031409.1"/>
    </source>
</evidence>
<dbReference type="Proteomes" id="UP000593567">
    <property type="component" value="Unassembled WGS sequence"/>
</dbReference>
<keyword evidence="3" id="KW-1185">Reference proteome</keyword>
<keyword evidence="1" id="KW-0812">Transmembrane</keyword>
<reference evidence="2" key="1">
    <citation type="submission" date="2020-06" db="EMBL/GenBank/DDBJ databases">
        <title>Draft genome of Bugula neritina, a colonial animal packing powerful symbionts and potential medicines.</title>
        <authorList>
            <person name="Rayko M."/>
        </authorList>
    </citation>
    <scope>NUCLEOTIDE SEQUENCE [LARGE SCALE GENOMIC DNA]</scope>
    <source>
        <strain evidence="2">Kwan_BN1</strain>
    </source>
</reference>
<gene>
    <name evidence="2" type="ORF">EB796_010275</name>
</gene>
<comment type="caution">
    <text evidence="2">The sequence shown here is derived from an EMBL/GenBank/DDBJ whole genome shotgun (WGS) entry which is preliminary data.</text>
</comment>
<dbReference type="AlphaFoldDB" id="A0A7J7JYC2"/>